<gene>
    <name evidence="2" type="ORF">NP493_3081g00011</name>
</gene>
<dbReference type="AlphaFoldDB" id="A0AAD9J9T1"/>
<evidence type="ECO:0000313" key="2">
    <source>
        <dbReference type="EMBL" id="KAK2148847.1"/>
    </source>
</evidence>
<evidence type="ECO:0000256" key="1">
    <source>
        <dbReference type="SAM" id="SignalP"/>
    </source>
</evidence>
<dbReference type="EMBL" id="JAODUO010003108">
    <property type="protein sequence ID" value="KAK2148847.1"/>
    <property type="molecule type" value="Genomic_DNA"/>
</dbReference>
<feature type="chain" id="PRO_5042253585" evidence="1">
    <location>
        <begin position="17"/>
        <end position="243"/>
    </location>
</feature>
<feature type="signal peptide" evidence="1">
    <location>
        <begin position="1"/>
        <end position="16"/>
    </location>
</feature>
<proteinExistence type="predicted"/>
<name>A0AAD9J9T1_RIDPI</name>
<organism evidence="2 3">
    <name type="scientific">Ridgeia piscesae</name>
    <name type="common">Tubeworm</name>
    <dbReference type="NCBI Taxonomy" id="27915"/>
    <lineage>
        <taxon>Eukaryota</taxon>
        <taxon>Metazoa</taxon>
        <taxon>Spiralia</taxon>
        <taxon>Lophotrochozoa</taxon>
        <taxon>Annelida</taxon>
        <taxon>Polychaeta</taxon>
        <taxon>Sedentaria</taxon>
        <taxon>Canalipalpata</taxon>
        <taxon>Sabellida</taxon>
        <taxon>Siboglinidae</taxon>
        <taxon>Ridgeia</taxon>
    </lineage>
</organism>
<keyword evidence="3" id="KW-1185">Reference proteome</keyword>
<reference evidence="2" key="1">
    <citation type="journal article" date="2023" name="Mol. Biol. Evol.">
        <title>Third-Generation Sequencing Reveals the Adaptive Role of the Epigenome in Three Deep-Sea Polychaetes.</title>
        <authorList>
            <person name="Perez M."/>
            <person name="Aroh O."/>
            <person name="Sun Y."/>
            <person name="Lan Y."/>
            <person name="Juniper S.K."/>
            <person name="Young C.R."/>
            <person name="Angers B."/>
            <person name="Qian P.Y."/>
        </authorList>
    </citation>
    <scope>NUCLEOTIDE SEQUENCE</scope>
    <source>
        <strain evidence="2">R07B-5</strain>
    </source>
</reference>
<evidence type="ECO:0000313" key="3">
    <source>
        <dbReference type="Proteomes" id="UP001209878"/>
    </source>
</evidence>
<keyword evidence="1" id="KW-0732">Signal</keyword>
<comment type="caution">
    <text evidence="2">The sequence shown here is derived from an EMBL/GenBank/DDBJ whole genome shotgun (WGS) entry which is preliminary data.</text>
</comment>
<accession>A0AAD9J9T1</accession>
<dbReference type="Proteomes" id="UP001209878">
    <property type="component" value="Unassembled WGS sequence"/>
</dbReference>
<sequence>MAKYFIALLALAAVYAAEAGCRYDGAWNGYDYDCCRNRRSNFFYPSLVKPVPYYYRCVGMRVTYGRCPSNQCVTVSGSCGLCNDRCRNSRHAHYYTSSLFYGRYYYKCNRGAAYYRSCEMNQSFYPGLGRCGCRESYCERYSGWQSTVCRGAEATSTADMADPFATGDAPGTDATMTVTAIVVSTGATTAVAVDKQISRVRSLVCLIVVEENATTGQVLMGDEPNINYLFACKRNDYVTVCIQ</sequence>
<protein>
    <submittedName>
        <fullName evidence="2">Uncharacterized protein</fullName>
    </submittedName>
</protein>